<protein>
    <submittedName>
        <fullName evidence="2">Esterase family protein</fullName>
    </submittedName>
</protein>
<dbReference type="PANTHER" id="PTHR48098:SF1">
    <property type="entry name" value="DIACYLGLYCEROL ACYLTRANSFERASE_MYCOLYLTRANSFERASE AG85A"/>
    <property type="match status" value="1"/>
</dbReference>
<sequence>MTRWRPGLPCALLASACTCTLLASACNGAAGYEAGGTEERWQAADPVVSDDGAIVTVETPIDARTLDLAISSPAMRAVANVRLLLPPGWSRGATQTWPVLYLLHGAHTDHTAWTANSDIAKLSASTGVIVVMPDGGACGQYSDWWNLGGFGPPAWETFHLTELRQILERGFHASTVRAIAGFSMGGFGAMSYAARNPSMFRAAASYSGAVDSLWDGKGGPGITGPMVLTLMSVTCPRYPQWVNLWGDPAVPAERRMWEAHNPASLASRLRGIPLFVASGNGEPGPLAPALFPDIVEQVVYGESRAFVEALEAAGVPVTSDFYGRGTHAWPYWQRELHRSWAMLMSAIGATSAP</sequence>
<organism evidence="2 3">
    <name type="scientific">Pendulispora albinea</name>
    <dbReference type="NCBI Taxonomy" id="2741071"/>
    <lineage>
        <taxon>Bacteria</taxon>
        <taxon>Pseudomonadati</taxon>
        <taxon>Myxococcota</taxon>
        <taxon>Myxococcia</taxon>
        <taxon>Myxococcales</taxon>
        <taxon>Sorangiineae</taxon>
        <taxon>Pendulisporaceae</taxon>
        <taxon>Pendulispora</taxon>
    </lineage>
</organism>
<dbReference type="SUPFAM" id="SSF53474">
    <property type="entry name" value="alpha/beta-Hydrolases"/>
    <property type="match status" value="1"/>
</dbReference>
<evidence type="ECO:0000313" key="3">
    <source>
        <dbReference type="Proteomes" id="UP001370348"/>
    </source>
</evidence>
<keyword evidence="3" id="KW-1185">Reference proteome</keyword>
<keyword evidence="1" id="KW-0732">Signal</keyword>
<dbReference type="PANTHER" id="PTHR48098">
    <property type="entry name" value="ENTEROCHELIN ESTERASE-RELATED"/>
    <property type="match status" value="1"/>
</dbReference>
<evidence type="ECO:0000313" key="2">
    <source>
        <dbReference type="EMBL" id="WXB15214.1"/>
    </source>
</evidence>
<proteinExistence type="predicted"/>
<dbReference type="InterPro" id="IPR050583">
    <property type="entry name" value="Mycobacterial_A85_antigen"/>
</dbReference>
<reference evidence="2 3" key="1">
    <citation type="submission" date="2021-12" db="EMBL/GenBank/DDBJ databases">
        <title>Discovery of the Pendulisporaceae a myxobacterial family with distinct sporulation behavior and unique specialized metabolism.</title>
        <authorList>
            <person name="Garcia R."/>
            <person name="Popoff A."/>
            <person name="Bader C.D."/>
            <person name="Loehr J."/>
            <person name="Walesch S."/>
            <person name="Walt C."/>
            <person name="Boldt J."/>
            <person name="Bunk B."/>
            <person name="Haeckl F.J.F.P.J."/>
            <person name="Gunesch A.P."/>
            <person name="Birkelbach J."/>
            <person name="Nuebel U."/>
            <person name="Pietschmann T."/>
            <person name="Bach T."/>
            <person name="Mueller R."/>
        </authorList>
    </citation>
    <scope>NUCLEOTIDE SEQUENCE [LARGE SCALE GENOMIC DNA]</scope>
    <source>
        <strain evidence="2 3">MSr11954</strain>
    </source>
</reference>
<dbReference type="RefSeq" id="WP_394824839.1">
    <property type="nucleotide sequence ID" value="NZ_CP089984.1"/>
</dbReference>
<dbReference type="InterPro" id="IPR000801">
    <property type="entry name" value="Esterase-like"/>
</dbReference>
<accession>A0ABZ2LWA3</accession>
<feature type="signal peptide" evidence="1">
    <location>
        <begin position="1"/>
        <end position="25"/>
    </location>
</feature>
<feature type="chain" id="PRO_5047471835" evidence="1">
    <location>
        <begin position="26"/>
        <end position="353"/>
    </location>
</feature>
<dbReference type="PROSITE" id="PS51257">
    <property type="entry name" value="PROKAR_LIPOPROTEIN"/>
    <property type="match status" value="1"/>
</dbReference>
<evidence type="ECO:0000256" key="1">
    <source>
        <dbReference type="SAM" id="SignalP"/>
    </source>
</evidence>
<dbReference type="Proteomes" id="UP001370348">
    <property type="component" value="Chromosome"/>
</dbReference>
<gene>
    <name evidence="2" type="ORF">LZC94_46270</name>
</gene>
<dbReference type="InterPro" id="IPR029058">
    <property type="entry name" value="AB_hydrolase_fold"/>
</dbReference>
<dbReference type="Gene3D" id="3.40.50.1820">
    <property type="entry name" value="alpha/beta hydrolase"/>
    <property type="match status" value="1"/>
</dbReference>
<dbReference type="EMBL" id="CP089984">
    <property type="protein sequence ID" value="WXB15214.1"/>
    <property type="molecule type" value="Genomic_DNA"/>
</dbReference>
<name>A0ABZ2LWA3_9BACT</name>
<dbReference type="Pfam" id="PF00756">
    <property type="entry name" value="Esterase"/>
    <property type="match status" value="1"/>
</dbReference>